<evidence type="ECO:0000313" key="2">
    <source>
        <dbReference type="Proteomes" id="UP000054988"/>
    </source>
</evidence>
<proteinExistence type="predicted"/>
<dbReference type="EMBL" id="LATX01001335">
    <property type="protein sequence ID" value="KTB42400.1"/>
    <property type="molecule type" value="Genomic_DNA"/>
</dbReference>
<name>A0A0W0G1F2_MONRR</name>
<sequence>MKPDYNWTLTEKLPNTAQYVRLFML</sequence>
<evidence type="ECO:0000313" key="1">
    <source>
        <dbReference type="EMBL" id="KTB42400.1"/>
    </source>
</evidence>
<dbReference type="AlphaFoldDB" id="A0A0W0G1F2"/>
<protein>
    <submittedName>
        <fullName evidence="1">Uncharacterized protein</fullName>
    </submittedName>
</protein>
<gene>
    <name evidence="1" type="ORF">WG66_4975</name>
</gene>
<dbReference type="Proteomes" id="UP000054988">
    <property type="component" value="Unassembled WGS sequence"/>
</dbReference>
<organism evidence="1 2">
    <name type="scientific">Moniliophthora roreri</name>
    <name type="common">Frosty pod rot fungus</name>
    <name type="synonym">Monilia roreri</name>
    <dbReference type="NCBI Taxonomy" id="221103"/>
    <lineage>
        <taxon>Eukaryota</taxon>
        <taxon>Fungi</taxon>
        <taxon>Dikarya</taxon>
        <taxon>Basidiomycota</taxon>
        <taxon>Agaricomycotina</taxon>
        <taxon>Agaricomycetes</taxon>
        <taxon>Agaricomycetidae</taxon>
        <taxon>Agaricales</taxon>
        <taxon>Marasmiineae</taxon>
        <taxon>Marasmiaceae</taxon>
        <taxon>Moniliophthora</taxon>
    </lineage>
</organism>
<comment type="caution">
    <text evidence="1">The sequence shown here is derived from an EMBL/GenBank/DDBJ whole genome shotgun (WGS) entry which is preliminary data.</text>
</comment>
<reference evidence="1 2" key="1">
    <citation type="submission" date="2015-12" db="EMBL/GenBank/DDBJ databases">
        <title>Draft genome sequence of Moniliophthora roreri, the causal agent of frosty pod rot of cacao.</title>
        <authorList>
            <person name="Aime M.C."/>
            <person name="Diaz-Valderrama J.R."/>
            <person name="Kijpornyongpan T."/>
            <person name="Phillips-Mora W."/>
        </authorList>
    </citation>
    <scope>NUCLEOTIDE SEQUENCE [LARGE SCALE GENOMIC DNA]</scope>
    <source>
        <strain evidence="1 2">MCA 2952</strain>
    </source>
</reference>
<accession>A0A0W0G1F2</accession>